<reference evidence="3 5" key="1">
    <citation type="submission" date="2015-10" db="EMBL/GenBank/DDBJ databases">
        <title>Draft genome sequence of Salegentibacter salinarum KCTC 12975.</title>
        <authorList>
            <person name="Lin W."/>
            <person name="Zheng Q."/>
        </authorList>
    </citation>
    <scope>NUCLEOTIDE SEQUENCE [LARGE SCALE GENOMIC DNA]</scope>
    <source>
        <strain evidence="3 5">KCTC 12974</strain>
    </source>
</reference>
<evidence type="ECO:0008006" key="6">
    <source>
        <dbReference type="Google" id="ProtNLM"/>
    </source>
</evidence>
<dbReference type="PANTHER" id="PTHR47197">
    <property type="entry name" value="PROTEIN NIRF"/>
    <property type="match status" value="1"/>
</dbReference>
<dbReference type="OrthoDB" id="9773938at2"/>
<dbReference type="Proteomes" id="UP000232533">
    <property type="component" value="Unassembled WGS sequence"/>
</dbReference>
<dbReference type="RefSeq" id="WP_070053107.1">
    <property type="nucleotide sequence ID" value="NZ_FVZF01000012.1"/>
</dbReference>
<name>A0A2N0U1J4_9FLAO</name>
<reference evidence="2 4" key="2">
    <citation type="submission" date="2016-09" db="EMBL/GenBank/DDBJ databases">
        <title>Genome Sequence of Salegentibacter salarius,Isolated from a Marine Solar Saltern of the Yellow Sea in South Korea.</title>
        <authorList>
            <person name="Zheng Q."/>
            <person name="Liu Y."/>
        </authorList>
    </citation>
    <scope>NUCLEOTIDE SEQUENCE [LARGE SCALE GENOMIC DNA]</scope>
    <source>
        <strain evidence="2 4">KCTC 12974</strain>
    </source>
</reference>
<organism evidence="3 5">
    <name type="scientific">Salegentibacter salarius</name>
    <dbReference type="NCBI Taxonomy" id="435906"/>
    <lineage>
        <taxon>Bacteria</taxon>
        <taxon>Pseudomonadati</taxon>
        <taxon>Bacteroidota</taxon>
        <taxon>Flavobacteriia</taxon>
        <taxon>Flavobacteriales</taxon>
        <taxon>Flavobacteriaceae</taxon>
        <taxon>Salegentibacter</taxon>
    </lineage>
</organism>
<dbReference type="InterPro" id="IPR051200">
    <property type="entry name" value="Host-pathogen_enzymatic-act"/>
</dbReference>
<keyword evidence="4" id="KW-1185">Reference proteome</keyword>
<evidence type="ECO:0000256" key="1">
    <source>
        <dbReference type="SAM" id="SignalP"/>
    </source>
</evidence>
<evidence type="ECO:0000313" key="5">
    <source>
        <dbReference type="Proteomes" id="UP000232533"/>
    </source>
</evidence>
<evidence type="ECO:0000313" key="3">
    <source>
        <dbReference type="EMBL" id="PKD20776.1"/>
    </source>
</evidence>
<dbReference type="PANTHER" id="PTHR47197:SF3">
    <property type="entry name" value="DIHYDRO-HEME D1 DEHYDROGENASE"/>
    <property type="match status" value="1"/>
</dbReference>
<feature type="signal peptide" evidence="1">
    <location>
        <begin position="1"/>
        <end position="23"/>
    </location>
</feature>
<dbReference type="SUPFAM" id="SSF51004">
    <property type="entry name" value="C-terminal (heme d1) domain of cytochrome cd1-nitrite reductase"/>
    <property type="match status" value="1"/>
</dbReference>
<accession>A0A2N0U1J4</accession>
<dbReference type="Gene3D" id="2.130.10.10">
    <property type="entry name" value="YVTN repeat-like/Quinoprotein amine dehydrogenase"/>
    <property type="match status" value="1"/>
</dbReference>
<dbReference type="AlphaFoldDB" id="A0A2N0U1J4"/>
<protein>
    <recommendedName>
        <fullName evidence="6">Cell surface protein</fullName>
    </recommendedName>
</protein>
<dbReference type="EMBL" id="MJBR01000004">
    <property type="protein sequence ID" value="OEY73607.1"/>
    <property type="molecule type" value="Genomic_DNA"/>
</dbReference>
<dbReference type="InterPro" id="IPR015943">
    <property type="entry name" value="WD40/YVTN_repeat-like_dom_sf"/>
</dbReference>
<dbReference type="InterPro" id="IPR031815">
    <property type="entry name" value="DUF5074"/>
</dbReference>
<sequence length="354" mass="38285">MKRISKLLTIAILGGLFLNSCSSDDDVVEPSEQQPEGTYTDGFFVLNEGNSGGGSVTFINNDLENVEQEIYKAANAGDDLGQYMQSIFFEDDLVYIISNGSNLITVVDRYTFELVGKVDSGLNVPRYGTVENGKAYVTNLAGFEDADATEFDDYVAVIDLETLQVEETIALNAPAEHIVEEDGNIYVQNAVFGAGNTVSVIDAGSNEIVNTIETEETLNSIEIENGALYALSASKLEKIDLNSGAVLDEIEINTDAGSAANLVLEDGLIYYTIGNLVFMMGENAEAAPEEALFSYTSNSDFGIMYGFEVEDDRIYIADGGNFSSNSFVEIYSLSGELLENIEVGVAPNGFYFND</sequence>
<keyword evidence="1" id="KW-0732">Signal</keyword>
<dbReference type="InterPro" id="IPR011048">
    <property type="entry name" value="Haem_d1_sf"/>
</dbReference>
<dbReference type="Pfam" id="PF16819">
    <property type="entry name" value="DUF5074"/>
    <property type="match status" value="1"/>
</dbReference>
<dbReference type="EMBL" id="LKTR01000006">
    <property type="protein sequence ID" value="PKD20776.1"/>
    <property type="molecule type" value="Genomic_DNA"/>
</dbReference>
<comment type="caution">
    <text evidence="3">The sequence shown here is derived from an EMBL/GenBank/DDBJ whole genome shotgun (WGS) entry which is preliminary data.</text>
</comment>
<feature type="chain" id="PRO_5015007024" description="Cell surface protein" evidence="1">
    <location>
        <begin position="24"/>
        <end position="354"/>
    </location>
</feature>
<gene>
    <name evidence="3" type="ORF">APR40_08265</name>
    <name evidence="2" type="ORF">BHS39_08270</name>
</gene>
<evidence type="ECO:0000313" key="2">
    <source>
        <dbReference type="EMBL" id="OEY73607.1"/>
    </source>
</evidence>
<proteinExistence type="predicted"/>
<evidence type="ECO:0000313" key="4">
    <source>
        <dbReference type="Proteomes" id="UP000176009"/>
    </source>
</evidence>
<dbReference type="Proteomes" id="UP000176009">
    <property type="component" value="Unassembled WGS sequence"/>
</dbReference>